<dbReference type="EMBL" id="SIJK02000010">
    <property type="protein sequence ID" value="MBP1465622.1"/>
    <property type="molecule type" value="Genomic_DNA"/>
</dbReference>
<protein>
    <submittedName>
        <fullName evidence="1">GxxExxY protein</fullName>
    </submittedName>
</protein>
<gene>
    <name evidence="1" type="ORF">EYB53_007880</name>
</gene>
<dbReference type="NCBIfam" id="TIGR04256">
    <property type="entry name" value="GxxExxY"/>
    <property type="match status" value="1"/>
</dbReference>
<sequence>MDHNAQRDPQTYALIGAAMAVHRELGHGFLEAVYHDALEIEFTKQGIPFLREVPIPIYYRNILLKATYRADFVCFDAVIVELKAIDMLSGKEEAQILNYLKASKKHKGLLLNFGNKSLQHKRIVLNLQENT</sequence>
<organism evidence="1 2">
    <name type="scientific">Candidatus Chloroploca mongolica</name>
    <dbReference type="NCBI Taxonomy" id="2528176"/>
    <lineage>
        <taxon>Bacteria</taxon>
        <taxon>Bacillati</taxon>
        <taxon>Chloroflexota</taxon>
        <taxon>Chloroflexia</taxon>
        <taxon>Chloroflexales</taxon>
        <taxon>Chloroflexineae</taxon>
        <taxon>Oscillochloridaceae</taxon>
        <taxon>Candidatus Chloroploca</taxon>
    </lineage>
</organism>
<dbReference type="Pfam" id="PF13366">
    <property type="entry name" value="PDDEXK_3"/>
    <property type="match status" value="1"/>
</dbReference>
<name>A0ABS4D863_9CHLR</name>
<proteinExistence type="predicted"/>
<dbReference type="RefSeq" id="WP_135477659.1">
    <property type="nucleotide sequence ID" value="NZ_SIJK02000010.1"/>
</dbReference>
<evidence type="ECO:0000313" key="1">
    <source>
        <dbReference type="EMBL" id="MBP1465622.1"/>
    </source>
</evidence>
<evidence type="ECO:0000313" key="2">
    <source>
        <dbReference type="Proteomes" id="UP001193081"/>
    </source>
</evidence>
<dbReference type="Proteomes" id="UP001193081">
    <property type="component" value="Unassembled WGS sequence"/>
</dbReference>
<dbReference type="InterPro" id="IPR026350">
    <property type="entry name" value="GxxExxY"/>
</dbReference>
<comment type="caution">
    <text evidence="1">The sequence shown here is derived from an EMBL/GenBank/DDBJ whole genome shotgun (WGS) entry which is preliminary data.</text>
</comment>
<keyword evidence="2" id="KW-1185">Reference proteome</keyword>
<accession>A0ABS4D863</accession>
<reference evidence="1 2" key="1">
    <citation type="submission" date="2021-03" db="EMBL/GenBank/DDBJ databases">
        <authorList>
            <person name="Grouzdev D.S."/>
        </authorList>
    </citation>
    <scope>NUCLEOTIDE SEQUENCE [LARGE SCALE GENOMIC DNA]</scope>
    <source>
        <strain evidence="1 2">M50-1</strain>
    </source>
</reference>